<feature type="transmembrane region" description="Helical" evidence="1">
    <location>
        <begin position="147"/>
        <end position="167"/>
    </location>
</feature>
<gene>
    <name evidence="3" type="ORF">A2806_04395</name>
</gene>
<feature type="transmembrane region" description="Helical" evidence="1">
    <location>
        <begin position="110"/>
        <end position="131"/>
    </location>
</feature>
<dbReference type="STRING" id="1802362.A2806_04395"/>
<feature type="transmembrane region" description="Helical" evidence="1">
    <location>
        <begin position="69"/>
        <end position="90"/>
    </location>
</feature>
<evidence type="ECO:0000256" key="1">
    <source>
        <dbReference type="SAM" id="Phobius"/>
    </source>
</evidence>
<evidence type="ECO:0000313" key="3">
    <source>
        <dbReference type="EMBL" id="OHA48905.1"/>
    </source>
</evidence>
<dbReference type="CDD" id="cd00130">
    <property type="entry name" value="PAS"/>
    <property type="match status" value="1"/>
</dbReference>
<dbReference type="Proteomes" id="UP000177629">
    <property type="component" value="Unassembled WGS sequence"/>
</dbReference>
<evidence type="ECO:0000259" key="2">
    <source>
        <dbReference type="PROSITE" id="PS50112"/>
    </source>
</evidence>
<dbReference type="SMART" id="SM00091">
    <property type="entry name" value="PAS"/>
    <property type="match status" value="1"/>
</dbReference>
<dbReference type="Pfam" id="PF16927">
    <property type="entry name" value="HisKA_7TM"/>
    <property type="match status" value="1"/>
</dbReference>
<organism evidence="3 4">
    <name type="scientific">Candidatus Terrybacteria bacterium RIFCSPHIGHO2_01_FULL_48_17</name>
    <dbReference type="NCBI Taxonomy" id="1802362"/>
    <lineage>
        <taxon>Bacteria</taxon>
        <taxon>Candidatus Terryibacteriota</taxon>
    </lineage>
</organism>
<comment type="caution">
    <text evidence="3">The sequence shown here is derived from an EMBL/GenBank/DDBJ whole genome shotgun (WGS) entry which is preliminary data.</text>
</comment>
<feature type="domain" description="PAS" evidence="2">
    <location>
        <begin position="204"/>
        <end position="277"/>
    </location>
</feature>
<proteinExistence type="predicted"/>
<keyword evidence="1" id="KW-0472">Membrane</keyword>
<feature type="transmembrane region" description="Helical" evidence="1">
    <location>
        <begin position="41"/>
        <end position="57"/>
    </location>
</feature>
<dbReference type="InterPro" id="IPR031621">
    <property type="entry name" value="HisKA_7TM"/>
</dbReference>
<dbReference type="NCBIfam" id="TIGR00229">
    <property type="entry name" value="sensory_box"/>
    <property type="match status" value="1"/>
</dbReference>
<dbReference type="Gene3D" id="3.30.450.20">
    <property type="entry name" value="PAS domain"/>
    <property type="match status" value="1"/>
</dbReference>
<keyword evidence="1" id="KW-0812">Transmembrane</keyword>
<reference evidence="3 4" key="1">
    <citation type="journal article" date="2016" name="Nat. Commun.">
        <title>Thousands of microbial genomes shed light on interconnected biogeochemical processes in an aquifer system.</title>
        <authorList>
            <person name="Anantharaman K."/>
            <person name="Brown C.T."/>
            <person name="Hug L.A."/>
            <person name="Sharon I."/>
            <person name="Castelle C.J."/>
            <person name="Probst A.J."/>
            <person name="Thomas B.C."/>
            <person name="Singh A."/>
            <person name="Wilkins M.J."/>
            <person name="Karaoz U."/>
            <person name="Brodie E.L."/>
            <person name="Williams K.H."/>
            <person name="Hubbard S.S."/>
            <person name="Banfield J.F."/>
        </authorList>
    </citation>
    <scope>NUCLEOTIDE SEQUENCE [LARGE SCALE GENOMIC DNA]</scope>
</reference>
<sequence>MASVLFMFFVACLALWAFDEGLTRLAATEDATRFWANRASTGWIFMAPIFFHFALALTRREKIAQNPAVIAALYFPAAIFYFINLSTTLLLNEHYKQVPWGWDNSPPTPLFNLVFSPWLEFFFIASIILFLRERARKTATYDEKRRASLIAAGLFVPLFTGTISQIILPALGIEIVGLTTTFMPVLALSVFIAIVRHRLFIVTPSLALDTVLETMNDAIVVTDTIGRIQFINKTAETLFFWKNDDIAGYDLSILFPSNTNHHSRFVTDSVSRLMQGEFVDDFETIFVDSQNRQIPVTISAAPVQFSEEGFEPAGFVLVAHDTRELQLLTGKLKRINDALRAAKGGLESELGVLMRGKLKGTP</sequence>
<accession>A0A1G2PKM4</accession>
<dbReference type="InterPro" id="IPR000014">
    <property type="entry name" value="PAS"/>
</dbReference>
<evidence type="ECO:0000313" key="4">
    <source>
        <dbReference type="Proteomes" id="UP000177629"/>
    </source>
</evidence>
<dbReference type="EMBL" id="MHSS01000002">
    <property type="protein sequence ID" value="OHA48905.1"/>
    <property type="molecule type" value="Genomic_DNA"/>
</dbReference>
<dbReference type="GO" id="GO:0006355">
    <property type="term" value="P:regulation of DNA-templated transcription"/>
    <property type="evidence" value="ECO:0007669"/>
    <property type="project" value="InterPro"/>
</dbReference>
<dbReference type="PROSITE" id="PS50112">
    <property type="entry name" value="PAS"/>
    <property type="match status" value="1"/>
</dbReference>
<dbReference type="SUPFAM" id="SSF55785">
    <property type="entry name" value="PYP-like sensor domain (PAS domain)"/>
    <property type="match status" value="1"/>
</dbReference>
<protein>
    <recommendedName>
        <fullName evidence="2">PAS domain-containing protein</fullName>
    </recommendedName>
</protein>
<dbReference type="InterPro" id="IPR013767">
    <property type="entry name" value="PAS_fold"/>
</dbReference>
<feature type="transmembrane region" description="Helical" evidence="1">
    <location>
        <begin position="173"/>
        <end position="195"/>
    </location>
</feature>
<dbReference type="Pfam" id="PF00989">
    <property type="entry name" value="PAS"/>
    <property type="match status" value="1"/>
</dbReference>
<keyword evidence="1" id="KW-1133">Transmembrane helix</keyword>
<dbReference type="AlphaFoldDB" id="A0A1G2PKM4"/>
<name>A0A1G2PKM4_9BACT</name>
<dbReference type="InterPro" id="IPR035965">
    <property type="entry name" value="PAS-like_dom_sf"/>
</dbReference>